<dbReference type="SMART" id="SM00085">
    <property type="entry name" value="PA2c"/>
    <property type="match status" value="1"/>
</dbReference>
<dbReference type="Pfam" id="PF00068">
    <property type="entry name" value="Phospholip_A2_1"/>
    <property type="match status" value="1"/>
</dbReference>
<feature type="binding site" evidence="6">
    <location>
        <position position="82"/>
    </location>
    <ligand>
        <name>Ca(2+)</name>
        <dbReference type="ChEBI" id="CHEBI:29108"/>
    </ligand>
</feature>
<sequence>MENGRTLVIATVVFLGVVIVSSEDTKSPDLSRPRRNIFQTMIMLSCITDKSSFDYSDYGCYCGPGGEGTPVDILDQCCKVHDECYGTAENNCFKFFEYLGIYDYKCENGKISCEIEDRTKLSCREFLCECDRKVAECLTKNEDEYNSAHFHMDQDKCKG</sequence>
<dbReference type="GO" id="GO:0050482">
    <property type="term" value="P:arachidonate secretion"/>
    <property type="evidence" value="ECO:0007669"/>
    <property type="project" value="InterPro"/>
</dbReference>
<feature type="binding site" evidence="6">
    <location>
        <position position="61"/>
    </location>
    <ligand>
        <name>Ca(2+)</name>
        <dbReference type="ChEBI" id="CHEBI:29108"/>
    </ligand>
</feature>
<reference evidence="10" key="1">
    <citation type="submission" date="2022-01" db="EMBL/GenBank/DDBJ databases">
        <authorList>
            <person name="Braso-Vives M."/>
        </authorList>
    </citation>
    <scope>NUCLEOTIDE SEQUENCE</scope>
</reference>
<feature type="active site" evidence="5">
    <location>
        <position position="81"/>
    </location>
</feature>
<evidence type="ECO:0000256" key="2">
    <source>
        <dbReference type="ARBA" id="ARBA00007892"/>
    </source>
</evidence>
<evidence type="ECO:0000256" key="4">
    <source>
        <dbReference type="ARBA" id="ARBA00023157"/>
    </source>
</evidence>
<evidence type="ECO:0000256" key="8">
    <source>
        <dbReference type="RuleBase" id="RU361236"/>
    </source>
</evidence>
<dbReference type="EC" id="3.1.1.4" evidence="8"/>
<keyword evidence="8" id="KW-0732">Signal</keyword>
<feature type="binding site" evidence="6">
    <location>
        <position position="63"/>
    </location>
    <ligand>
        <name>Ca(2+)</name>
        <dbReference type="ChEBI" id="CHEBI:29108"/>
    </ligand>
</feature>
<comment type="subcellular location">
    <subcellularLocation>
        <location evidence="1 8">Secreted</location>
    </subcellularLocation>
</comment>
<dbReference type="InterPro" id="IPR033112">
    <property type="entry name" value="PLA2_Asp_AS"/>
</dbReference>
<comment type="catalytic activity">
    <reaction evidence="8">
        <text>a 1,2-diacyl-sn-glycero-3-phosphocholine + H2O = a 1-acyl-sn-glycero-3-phosphocholine + a fatty acid + H(+)</text>
        <dbReference type="Rhea" id="RHEA:15801"/>
        <dbReference type="ChEBI" id="CHEBI:15377"/>
        <dbReference type="ChEBI" id="CHEBI:15378"/>
        <dbReference type="ChEBI" id="CHEBI:28868"/>
        <dbReference type="ChEBI" id="CHEBI:57643"/>
        <dbReference type="ChEBI" id="CHEBI:58168"/>
        <dbReference type="EC" id="3.1.1.4"/>
    </reaction>
</comment>
<keyword evidence="3 8" id="KW-0964">Secreted</keyword>
<keyword evidence="11" id="KW-1185">Reference proteome</keyword>
<accession>A0A8J9YRZ5</accession>
<keyword evidence="8" id="KW-0443">Lipid metabolism</keyword>
<evidence type="ECO:0000313" key="10">
    <source>
        <dbReference type="EMBL" id="CAH1238067.1"/>
    </source>
</evidence>
<evidence type="ECO:0000256" key="1">
    <source>
        <dbReference type="ARBA" id="ARBA00004613"/>
    </source>
</evidence>
<feature type="disulfide bond" evidence="7">
    <location>
        <begin position="77"/>
        <end position="137"/>
    </location>
</feature>
<dbReference type="CDD" id="cd00125">
    <property type="entry name" value="PLA2c"/>
    <property type="match status" value="1"/>
</dbReference>
<dbReference type="AlphaFoldDB" id="A0A8J9YRZ5"/>
<dbReference type="InterPro" id="IPR001211">
    <property type="entry name" value="PLA2"/>
</dbReference>
<evidence type="ECO:0000256" key="7">
    <source>
        <dbReference type="PIRSR" id="PIRSR601211-3"/>
    </source>
</evidence>
<dbReference type="PRINTS" id="PR00389">
    <property type="entry name" value="PHPHLIPASEA2"/>
</dbReference>
<dbReference type="GO" id="GO:0047498">
    <property type="term" value="F:calcium-dependent phospholipase A2 activity"/>
    <property type="evidence" value="ECO:0007669"/>
    <property type="project" value="TreeGrafter"/>
</dbReference>
<feature type="disulfide bond" evidence="7">
    <location>
        <begin position="84"/>
        <end position="130"/>
    </location>
</feature>
<dbReference type="InterPro" id="IPR033113">
    <property type="entry name" value="PLA2_histidine"/>
</dbReference>
<feature type="binding site" evidence="6">
    <location>
        <position position="65"/>
    </location>
    <ligand>
        <name>Ca(2+)</name>
        <dbReference type="ChEBI" id="CHEBI:29108"/>
    </ligand>
</feature>
<keyword evidence="8" id="KW-0378">Hydrolase</keyword>
<feature type="active site" evidence="5">
    <location>
        <position position="131"/>
    </location>
</feature>
<dbReference type="Proteomes" id="UP000838412">
    <property type="component" value="Chromosome 10"/>
</dbReference>
<feature type="signal peptide" evidence="8">
    <location>
        <begin position="1"/>
        <end position="22"/>
    </location>
</feature>
<feature type="domain" description="Phospholipase A2-like central" evidence="9">
    <location>
        <begin position="36"/>
        <end position="158"/>
    </location>
</feature>
<organism evidence="10 11">
    <name type="scientific">Branchiostoma lanceolatum</name>
    <name type="common">Common lancelet</name>
    <name type="synonym">Amphioxus lanceolatum</name>
    <dbReference type="NCBI Taxonomy" id="7740"/>
    <lineage>
        <taxon>Eukaryota</taxon>
        <taxon>Metazoa</taxon>
        <taxon>Chordata</taxon>
        <taxon>Cephalochordata</taxon>
        <taxon>Leptocardii</taxon>
        <taxon>Amphioxiformes</taxon>
        <taxon>Branchiostomatidae</taxon>
        <taxon>Branchiostoma</taxon>
    </lineage>
</organism>
<evidence type="ECO:0000259" key="9">
    <source>
        <dbReference type="SMART" id="SM00085"/>
    </source>
</evidence>
<dbReference type="InterPro" id="IPR036444">
    <property type="entry name" value="PLipase_A2_dom_sf"/>
</dbReference>
<comment type="similarity">
    <text evidence="2">Belongs to the phospholipase A2 family. Group I subfamily. D49 sub-subfamily.</text>
</comment>
<keyword evidence="4 7" id="KW-1015">Disulfide bond</keyword>
<dbReference type="EMBL" id="OV696695">
    <property type="protein sequence ID" value="CAH1238067.1"/>
    <property type="molecule type" value="Genomic_DNA"/>
</dbReference>
<feature type="chain" id="PRO_5035488907" description="Phospholipase A2" evidence="8">
    <location>
        <begin position="23"/>
        <end position="159"/>
    </location>
</feature>
<dbReference type="GO" id="GO:0016042">
    <property type="term" value="P:lipid catabolic process"/>
    <property type="evidence" value="ECO:0007669"/>
    <property type="project" value="InterPro"/>
</dbReference>
<dbReference type="PROSITE" id="PS00118">
    <property type="entry name" value="PA2_HIS"/>
    <property type="match status" value="1"/>
</dbReference>
<dbReference type="PANTHER" id="PTHR11716:SF106">
    <property type="entry name" value="PHOSPHOLIPASE A2 A2-ACTITOXIN-UCS2A-LIKE"/>
    <property type="match status" value="1"/>
</dbReference>
<protein>
    <recommendedName>
        <fullName evidence="8">Phospholipase A2</fullName>
        <ecNumber evidence="8">3.1.1.4</ecNumber>
    </recommendedName>
</protein>
<evidence type="ECO:0000256" key="6">
    <source>
        <dbReference type="PIRSR" id="PIRSR601211-2"/>
    </source>
</evidence>
<dbReference type="GO" id="GO:0005576">
    <property type="term" value="C:extracellular region"/>
    <property type="evidence" value="ECO:0007669"/>
    <property type="project" value="UniProtKB-SubCell"/>
</dbReference>
<keyword evidence="6" id="KW-0479">Metal-binding</keyword>
<evidence type="ECO:0000313" key="11">
    <source>
        <dbReference type="Proteomes" id="UP000838412"/>
    </source>
</evidence>
<dbReference type="OrthoDB" id="5841574at2759"/>
<comment type="cofactor">
    <cofactor evidence="6">
        <name>Ca(2+)</name>
        <dbReference type="ChEBI" id="CHEBI:29108"/>
    </cofactor>
    <text evidence="6">Binds 1 Ca(2+) ion per subunit.</text>
</comment>
<dbReference type="GO" id="GO:0005543">
    <property type="term" value="F:phospholipid binding"/>
    <property type="evidence" value="ECO:0007669"/>
    <property type="project" value="TreeGrafter"/>
</dbReference>
<dbReference type="Gene3D" id="1.20.90.10">
    <property type="entry name" value="Phospholipase A2 domain"/>
    <property type="match status" value="1"/>
</dbReference>
<dbReference type="PROSITE" id="PS00119">
    <property type="entry name" value="PA2_ASP"/>
    <property type="match status" value="1"/>
</dbReference>
<feature type="disulfide bond" evidence="7">
    <location>
        <begin position="113"/>
        <end position="128"/>
    </location>
</feature>
<gene>
    <name evidence="10" type="primary">PLA2G1B</name>
    <name evidence="10" type="ORF">BLAG_LOCUS2816</name>
</gene>
<dbReference type="GO" id="GO:0006644">
    <property type="term" value="P:phospholipid metabolic process"/>
    <property type="evidence" value="ECO:0007669"/>
    <property type="project" value="InterPro"/>
</dbReference>
<evidence type="ECO:0000256" key="5">
    <source>
        <dbReference type="PIRSR" id="PIRSR601211-1"/>
    </source>
</evidence>
<dbReference type="PANTHER" id="PTHR11716">
    <property type="entry name" value="PHOSPHOLIPASE A2 FAMILY MEMBER"/>
    <property type="match status" value="1"/>
</dbReference>
<proteinExistence type="inferred from homology"/>
<evidence type="ECO:0000256" key="3">
    <source>
        <dbReference type="ARBA" id="ARBA00022525"/>
    </source>
</evidence>
<keyword evidence="6 8" id="KW-0106">Calcium</keyword>
<dbReference type="GO" id="GO:0005509">
    <property type="term" value="F:calcium ion binding"/>
    <property type="evidence" value="ECO:0007669"/>
    <property type="project" value="InterPro"/>
</dbReference>
<dbReference type="InterPro" id="IPR016090">
    <property type="entry name" value="PLA2-like_dom"/>
</dbReference>
<name>A0A8J9YRZ5_BRALA</name>
<dbReference type="SUPFAM" id="SSF48619">
    <property type="entry name" value="Phospholipase A2, PLA2"/>
    <property type="match status" value="1"/>
</dbReference>
<feature type="disulfide bond" evidence="7">
    <location>
        <begin position="62"/>
        <end position="78"/>
    </location>
</feature>
<feature type="disulfide bond" evidence="7">
    <location>
        <begin position="92"/>
        <end position="123"/>
    </location>
</feature>